<evidence type="ECO:0000313" key="9">
    <source>
        <dbReference type="Proteomes" id="UP000075025"/>
    </source>
</evidence>
<evidence type="ECO:0000256" key="2">
    <source>
        <dbReference type="ARBA" id="ARBA00022475"/>
    </source>
</evidence>
<dbReference type="EMBL" id="LDRT01000090">
    <property type="protein sequence ID" value="KTR93271.1"/>
    <property type="molecule type" value="Genomic_DNA"/>
</dbReference>
<comment type="caution">
    <text evidence="8">The sequence shown here is derived from an EMBL/GenBank/DDBJ whole genome shotgun (WGS) entry which is preliminary data.</text>
</comment>
<keyword evidence="5 6" id="KW-0472">Membrane</keyword>
<evidence type="ECO:0000313" key="8">
    <source>
        <dbReference type="EMBL" id="KTR93271.1"/>
    </source>
</evidence>
<dbReference type="GO" id="GO:0055091">
    <property type="term" value="P:phospholipid homeostasis"/>
    <property type="evidence" value="ECO:0007669"/>
    <property type="project" value="TreeGrafter"/>
</dbReference>
<dbReference type="OrthoDB" id="594838at2"/>
<feature type="transmembrane region" description="Helical" evidence="6">
    <location>
        <begin position="103"/>
        <end position="123"/>
    </location>
</feature>
<feature type="transmembrane region" description="Helical" evidence="6">
    <location>
        <begin position="310"/>
        <end position="329"/>
    </location>
</feature>
<feature type="domain" description="Phosphatidylglycerol lysyltransferase C-terminal" evidence="7">
    <location>
        <begin position="356"/>
        <end position="649"/>
    </location>
</feature>
<dbReference type="PANTHER" id="PTHR34697:SF2">
    <property type="entry name" value="PHOSPHATIDYLGLYCEROL LYSYLTRANSFERASE"/>
    <property type="match status" value="1"/>
</dbReference>
<reference evidence="8 9" key="1">
    <citation type="journal article" date="2016" name="Front. Microbiol.">
        <title>Genomic Resource of Rice Seed Associated Bacteria.</title>
        <authorList>
            <person name="Midha S."/>
            <person name="Bansal K."/>
            <person name="Sharma S."/>
            <person name="Kumar N."/>
            <person name="Patil P.P."/>
            <person name="Chaudhry V."/>
            <person name="Patil P.B."/>
        </authorList>
    </citation>
    <scope>NUCLEOTIDE SEQUENCE [LARGE SCALE GENOMIC DNA]</scope>
    <source>
        <strain evidence="8 9">NS220</strain>
    </source>
</reference>
<proteinExistence type="predicted"/>
<keyword evidence="2" id="KW-1003">Cell membrane</keyword>
<evidence type="ECO:0000256" key="3">
    <source>
        <dbReference type="ARBA" id="ARBA00022692"/>
    </source>
</evidence>
<feature type="transmembrane region" description="Helical" evidence="6">
    <location>
        <begin position="213"/>
        <end position="233"/>
    </location>
</feature>
<name>A0A147EUY7_MICTE</name>
<evidence type="ECO:0000256" key="5">
    <source>
        <dbReference type="ARBA" id="ARBA00023136"/>
    </source>
</evidence>
<dbReference type="PANTHER" id="PTHR34697">
    <property type="entry name" value="PHOSPHATIDYLGLYCEROL LYSYLTRANSFERASE"/>
    <property type="match status" value="1"/>
</dbReference>
<evidence type="ECO:0000256" key="4">
    <source>
        <dbReference type="ARBA" id="ARBA00022989"/>
    </source>
</evidence>
<dbReference type="InterPro" id="IPR051211">
    <property type="entry name" value="PG_lysyltransferase"/>
</dbReference>
<feature type="transmembrane region" description="Helical" evidence="6">
    <location>
        <begin position="245"/>
        <end position="265"/>
    </location>
</feature>
<keyword evidence="3 6" id="KW-0812">Transmembrane</keyword>
<accession>A0A147EUY7</accession>
<gene>
    <name evidence="8" type="ORF">NS220_13175</name>
</gene>
<sequence length="687" mass="74622">MGENTTVHRSLQLMRRVPATLTLAGILLVVGVVGAGLWHPFSTSDLFPTVAYGLPALQEGRWWTPLTGTFFIDVPWVYAPILLGLVGMGYIEIRRGSRVAAGYFTAGQLVSVLASALFLWAAALLPWPWAQQQAAVLDVGPSGGVVATIAAAVSLLPSPWRLRAWAVLVASLSVTLLYWGTLPDLEHAFAVGFVLAVDRSLRPQRVSVREQRLIAFVVVCALGAIEILTFLSATTGPFGTSEPVSGSWVDVVVNTVLVLLVATGIRRGRRWAWIILVVYAALNAVIVVLLALIVLLGGSAGFETLLGADLTITLASSLLWTIVFVYLVLVRAAFRARPRADLGETPAPRVDDVKEELHRSGGGTLSWMTTWEGMSYARFGRGIVAFQRRSGVALALGDALGPAQERAETVRAFIERAEAASLAPCFFSAGEETRAAVPEGWRSIVVADDTIVDLPGLAFTGKAWGAVRTSLNRGEREGMTFRLSRLSDETWGIRQQLRAISDSWVGEKGLPEMGFTLGTLHEANDPEVRVALAISPAGDVDGFLSWLPVYGEGRVRGWTLDLMRRRDGGFGPVMEYLIGSSAMQFSHEGADVMSLSGAPLAHEYPADAGPLADLQQRMATMLEPVYGFASLHRFKQKFQPRYETMYLLYRDESDLTRIATALTRAFLPHATIRQFAAAGLDLVRHER</sequence>
<dbReference type="Pfam" id="PF09924">
    <property type="entry name" value="LPG_synthase_C"/>
    <property type="match status" value="1"/>
</dbReference>
<dbReference type="GO" id="GO:0005886">
    <property type="term" value="C:plasma membrane"/>
    <property type="evidence" value="ECO:0007669"/>
    <property type="project" value="UniProtKB-SubCell"/>
</dbReference>
<evidence type="ECO:0000256" key="1">
    <source>
        <dbReference type="ARBA" id="ARBA00004651"/>
    </source>
</evidence>
<keyword evidence="4 6" id="KW-1133">Transmembrane helix</keyword>
<feature type="transmembrane region" description="Helical" evidence="6">
    <location>
        <begin position="272"/>
        <end position="298"/>
    </location>
</feature>
<dbReference type="RefSeq" id="WP_058624500.1">
    <property type="nucleotide sequence ID" value="NZ_LDRT01000090.1"/>
</dbReference>
<protein>
    <recommendedName>
        <fullName evidence="7">Phosphatidylglycerol lysyltransferase C-terminal domain-containing protein</fullName>
    </recommendedName>
</protein>
<evidence type="ECO:0000256" key="6">
    <source>
        <dbReference type="SAM" id="Phobius"/>
    </source>
</evidence>
<dbReference type="AlphaFoldDB" id="A0A147EUY7"/>
<dbReference type="GO" id="GO:0016755">
    <property type="term" value="F:aminoacyltransferase activity"/>
    <property type="evidence" value="ECO:0007669"/>
    <property type="project" value="TreeGrafter"/>
</dbReference>
<evidence type="ECO:0000259" key="7">
    <source>
        <dbReference type="Pfam" id="PF09924"/>
    </source>
</evidence>
<dbReference type="Proteomes" id="UP000075025">
    <property type="component" value="Unassembled WGS sequence"/>
</dbReference>
<feature type="transmembrane region" description="Helical" evidence="6">
    <location>
        <begin position="70"/>
        <end position="91"/>
    </location>
</feature>
<organism evidence="8 9">
    <name type="scientific">Microbacterium testaceum</name>
    <name type="common">Aureobacterium testaceum</name>
    <name type="synonym">Brevibacterium testaceum</name>
    <dbReference type="NCBI Taxonomy" id="2033"/>
    <lineage>
        <taxon>Bacteria</taxon>
        <taxon>Bacillati</taxon>
        <taxon>Actinomycetota</taxon>
        <taxon>Actinomycetes</taxon>
        <taxon>Micrococcales</taxon>
        <taxon>Microbacteriaceae</taxon>
        <taxon>Microbacterium</taxon>
    </lineage>
</organism>
<dbReference type="InterPro" id="IPR024320">
    <property type="entry name" value="LPG_synthase_C"/>
</dbReference>
<comment type="subcellular location">
    <subcellularLocation>
        <location evidence="1">Cell membrane</location>
        <topology evidence="1">Multi-pass membrane protein</topology>
    </subcellularLocation>
</comment>
<feature type="transmembrane region" description="Helical" evidence="6">
    <location>
        <begin position="135"/>
        <end position="155"/>
    </location>
</feature>
<feature type="transmembrane region" description="Helical" evidence="6">
    <location>
        <begin position="21"/>
        <end position="41"/>
    </location>
</feature>
<dbReference type="PATRIC" id="fig|2033.6.peg.3946"/>